<dbReference type="InterPro" id="IPR006035">
    <property type="entry name" value="Ureohydrolase"/>
</dbReference>
<keyword evidence="6" id="KW-0732">Signal</keyword>
<dbReference type="Proteomes" id="UP000242770">
    <property type="component" value="Unassembled WGS sequence"/>
</dbReference>
<comment type="similarity">
    <text evidence="1">Belongs to the arginase family. Agmatinase subfamily.</text>
</comment>
<organism evidence="7 9">
    <name type="scientific">Sporisorium scitamineum</name>
    <dbReference type="NCBI Taxonomy" id="49012"/>
    <lineage>
        <taxon>Eukaryota</taxon>
        <taxon>Fungi</taxon>
        <taxon>Dikarya</taxon>
        <taxon>Basidiomycota</taxon>
        <taxon>Ustilaginomycotina</taxon>
        <taxon>Ustilaginomycetes</taxon>
        <taxon>Ustilaginales</taxon>
        <taxon>Ustilaginaceae</taxon>
        <taxon>Sporisorium</taxon>
    </lineage>
</organism>
<dbReference type="PANTHER" id="PTHR11358">
    <property type="entry name" value="ARGINASE/AGMATINASE"/>
    <property type="match status" value="1"/>
</dbReference>
<keyword evidence="2" id="KW-0479">Metal-binding</keyword>
<evidence type="ECO:0000256" key="6">
    <source>
        <dbReference type="SAM" id="SignalP"/>
    </source>
</evidence>
<reference evidence="9" key="2">
    <citation type="submission" date="2014-06" db="EMBL/GenBank/DDBJ databases">
        <authorList>
            <person name="Berkman P.J."/>
        </authorList>
    </citation>
    <scope>NUCLEOTIDE SEQUENCE [LARGE SCALE GENOMIC DNA]</scope>
</reference>
<evidence type="ECO:0000256" key="5">
    <source>
        <dbReference type="SAM" id="MobiDB-lite"/>
    </source>
</evidence>
<evidence type="ECO:0000313" key="7">
    <source>
        <dbReference type="EMBL" id="CDS00650.1"/>
    </source>
</evidence>
<dbReference type="InterPro" id="IPR020855">
    <property type="entry name" value="Ureohydrolase_Mn_BS"/>
</dbReference>
<keyword evidence="9" id="KW-1185">Reference proteome</keyword>
<dbReference type="EMBL" id="LK056665">
    <property type="protein sequence ID" value="CDS82299.1"/>
    <property type="molecule type" value="Genomic_DNA"/>
</dbReference>
<dbReference type="OrthoDB" id="288726at2759"/>
<proteinExistence type="inferred from homology"/>
<dbReference type="PANTHER" id="PTHR11358:SF26">
    <property type="entry name" value="GUANIDINO ACID HYDROLASE, MITOCHONDRIAL"/>
    <property type="match status" value="1"/>
</dbReference>
<keyword evidence="3 4" id="KW-0378">Hydrolase</keyword>
<evidence type="ECO:0000313" key="8">
    <source>
        <dbReference type="EMBL" id="CDS82299.1"/>
    </source>
</evidence>
<feature type="chain" id="PRO_5015038995" evidence="6">
    <location>
        <begin position="23"/>
        <end position="462"/>
    </location>
</feature>
<sequence length="462" mass="50098">MITRKAISVLAFALTCATLARSHSHANPHSPGLDEDHHGAGPHSSAEFAPIPLVEFPSNDIPDPWITKYAGVGVPAYSGVTTYAHLPTAKCLNDPNQLFDVAVLGIPYDLTVTYRPGARFGPNAIRQASRRQRAGRTYSLYHGQDPYNTGLKFLDCDDIPASPMDPALAIDQIEAGYTSLLQRTPASDPAIRTASTPPSSVVTNEAWQAFSSASLANDGKPHPKIVSMGGDHTIVLPILRSLYRVYGPIAVIHFDAHLDTWPPEVSPAGSPTRQHQIQHGTFFWQAALEGLIARNQSIHAGIRTRLGSYDDIAHDASIGFDIITSDDIDDLGIPAIISQIRERVGTMPVYLSIDIDTLDPGFAPGTGTLESAGWSPRELRRILRGLEGLNFVGFDLVEVSPSYDHAEITAYAASDLIYEFMNLLIRGNDLQAKGKVAEPKSKGRSKKVKNLVGSLFSHEDEL</sequence>
<dbReference type="GO" id="GO:0008783">
    <property type="term" value="F:agmatinase activity"/>
    <property type="evidence" value="ECO:0007669"/>
    <property type="project" value="TreeGrafter"/>
</dbReference>
<evidence type="ECO:0000256" key="1">
    <source>
        <dbReference type="ARBA" id="ARBA00009227"/>
    </source>
</evidence>
<name>A0A0F7RW20_9BASI</name>
<dbReference type="PRINTS" id="PR00116">
    <property type="entry name" value="ARGINASE"/>
</dbReference>
<dbReference type="SUPFAM" id="SSF52768">
    <property type="entry name" value="Arginase/deacetylase"/>
    <property type="match status" value="1"/>
</dbReference>
<evidence type="ECO:0000313" key="9">
    <source>
        <dbReference type="Proteomes" id="UP000242770"/>
    </source>
</evidence>
<reference evidence="8" key="3">
    <citation type="submission" date="2014-06" db="EMBL/GenBank/DDBJ databases">
        <authorList>
            <person name="Ju J."/>
            <person name="Zhang J."/>
        </authorList>
    </citation>
    <scope>NUCLEOTIDE SEQUENCE</scope>
    <source>
        <strain evidence="8">SscI8</strain>
    </source>
</reference>
<gene>
    <name evidence="7" type="primary">SSCI47950.1</name>
    <name evidence="8" type="ORF">SPSC_03118</name>
</gene>
<evidence type="ECO:0000256" key="3">
    <source>
        <dbReference type="ARBA" id="ARBA00022801"/>
    </source>
</evidence>
<dbReference type="Pfam" id="PF00491">
    <property type="entry name" value="Arginase"/>
    <property type="match status" value="1"/>
</dbReference>
<dbReference type="CDD" id="cd11592">
    <property type="entry name" value="Agmatinase_PAH"/>
    <property type="match status" value="1"/>
</dbReference>
<evidence type="ECO:0000256" key="4">
    <source>
        <dbReference type="RuleBase" id="RU003684"/>
    </source>
</evidence>
<accession>A0A0F7RW20</accession>
<dbReference type="PROSITE" id="PS01053">
    <property type="entry name" value="ARGINASE_1"/>
    <property type="match status" value="1"/>
</dbReference>
<dbReference type="STRING" id="49012.A0A0F7RW20"/>
<reference evidence="7" key="1">
    <citation type="submission" date="2014-06" db="EMBL/GenBank/DDBJ databases">
        <authorList>
            <person name="Berkman J.Paul."/>
        </authorList>
    </citation>
    <scope>NUCLEOTIDE SEQUENCE [LARGE SCALE GENOMIC DNA]</scope>
</reference>
<dbReference type="GO" id="GO:0033389">
    <property type="term" value="P:putrescine biosynthetic process from arginine, via agmatine"/>
    <property type="evidence" value="ECO:0007669"/>
    <property type="project" value="TreeGrafter"/>
</dbReference>
<dbReference type="EMBL" id="CCFA01002855">
    <property type="protein sequence ID" value="CDS00650.1"/>
    <property type="molecule type" value="Genomic_DNA"/>
</dbReference>
<feature type="signal peptide" evidence="6">
    <location>
        <begin position="1"/>
        <end position="22"/>
    </location>
</feature>
<feature type="region of interest" description="Disordered" evidence="5">
    <location>
        <begin position="436"/>
        <end position="462"/>
    </location>
</feature>
<dbReference type="PROSITE" id="PS51409">
    <property type="entry name" value="ARGINASE_2"/>
    <property type="match status" value="1"/>
</dbReference>
<evidence type="ECO:0000256" key="2">
    <source>
        <dbReference type="ARBA" id="ARBA00022723"/>
    </source>
</evidence>
<protein>
    <submittedName>
        <fullName evidence="8">Related to CAR1-Arginase</fullName>
    </submittedName>
</protein>
<dbReference type="AlphaFoldDB" id="A0A0F7RW20"/>
<dbReference type="Gene3D" id="3.40.800.10">
    <property type="entry name" value="Ureohydrolase domain"/>
    <property type="match status" value="1"/>
</dbReference>
<dbReference type="InterPro" id="IPR023696">
    <property type="entry name" value="Ureohydrolase_dom_sf"/>
</dbReference>
<dbReference type="GO" id="GO:0046872">
    <property type="term" value="F:metal ion binding"/>
    <property type="evidence" value="ECO:0007669"/>
    <property type="project" value="UniProtKB-KW"/>
</dbReference>
<feature type="region of interest" description="Disordered" evidence="5">
    <location>
        <begin position="25"/>
        <end position="44"/>
    </location>
</feature>